<dbReference type="InterPro" id="IPR009057">
    <property type="entry name" value="Homeodomain-like_sf"/>
</dbReference>
<reference evidence="1 2" key="1">
    <citation type="submission" date="2019-09" db="EMBL/GenBank/DDBJ databases">
        <authorList>
            <person name="Chandra G."/>
            <person name="Truman W A."/>
        </authorList>
    </citation>
    <scope>NUCLEOTIDE SEQUENCE [LARGE SCALE GENOMIC DNA]</scope>
    <source>
        <strain evidence="1">PS691</strain>
    </source>
</reference>
<gene>
    <name evidence="1" type="ORF">PS691_04502</name>
</gene>
<evidence type="ECO:0000313" key="2">
    <source>
        <dbReference type="Proteomes" id="UP000337909"/>
    </source>
</evidence>
<evidence type="ECO:0000313" key="1">
    <source>
        <dbReference type="EMBL" id="VVO25233.1"/>
    </source>
</evidence>
<proteinExistence type="predicted"/>
<evidence type="ECO:0008006" key="3">
    <source>
        <dbReference type="Google" id="ProtNLM"/>
    </source>
</evidence>
<dbReference type="Gene3D" id="1.10.10.60">
    <property type="entry name" value="Homeodomain-like"/>
    <property type="match status" value="1"/>
</dbReference>
<organism evidence="1 2">
    <name type="scientific">Pseudomonas fluorescens</name>
    <dbReference type="NCBI Taxonomy" id="294"/>
    <lineage>
        <taxon>Bacteria</taxon>
        <taxon>Pseudomonadati</taxon>
        <taxon>Pseudomonadota</taxon>
        <taxon>Gammaproteobacteria</taxon>
        <taxon>Pseudomonadales</taxon>
        <taxon>Pseudomonadaceae</taxon>
        <taxon>Pseudomonas</taxon>
    </lineage>
</organism>
<dbReference type="AlphaFoldDB" id="A0A5E7EH52"/>
<dbReference type="Proteomes" id="UP000337909">
    <property type="component" value="Unassembled WGS sequence"/>
</dbReference>
<accession>A0A5E7EH52</accession>
<dbReference type="EMBL" id="CABVHQ010000057">
    <property type="protein sequence ID" value="VVO25233.1"/>
    <property type="molecule type" value="Genomic_DNA"/>
</dbReference>
<dbReference type="SUPFAM" id="SSF46689">
    <property type="entry name" value="Homeodomain-like"/>
    <property type="match status" value="1"/>
</dbReference>
<protein>
    <recommendedName>
        <fullName evidence="3">Fis family transcriptional regulator</fullName>
    </recommendedName>
</protein>
<sequence length="101" mass="11551">MRIEHQDDSHTHLNDSAEALLDRALQQLFEEQAGALHEKVEDALLRAAYRFSHYNQIHTANLLGLSRNVTRTRLIKIGELTVNKLRAVDNPQGERILQLSI</sequence>
<name>A0A5E7EH52_PSEFL</name>